<accession>A0A6A3PUS1</accession>
<name>A0A6A3PUS1_9STRA</name>
<comment type="caution">
    <text evidence="2">The sequence shown here is derived from an EMBL/GenBank/DDBJ whole genome shotgun (WGS) entry which is preliminary data.</text>
</comment>
<protein>
    <submittedName>
        <fullName evidence="2">Uncharacterized protein</fullName>
    </submittedName>
</protein>
<dbReference type="EMBL" id="QXGA01006653">
    <property type="protein sequence ID" value="KAE9062403.1"/>
    <property type="molecule type" value="Genomic_DNA"/>
</dbReference>
<dbReference type="AlphaFoldDB" id="A0A6A3PUS1"/>
<keyword evidence="1" id="KW-0472">Membrane</keyword>
<feature type="transmembrane region" description="Helical" evidence="1">
    <location>
        <begin position="60"/>
        <end position="81"/>
    </location>
</feature>
<evidence type="ECO:0000313" key="2">
    <source>
        <dbReference type="EMBL" id="KAE9062403.1"/>
    </source>
</evidence>
<keyword evidence="1" id="KW-0812">Transmembrane</keyword>
<proteinExistence type="predicted"/>
<reference evidence="2 3" key="1">
    <citation type="submission" date="2018-08" db="EMBL/GenBank/DDBJ databases">
        <title>Genomic investigation of the strawberry pathogen Phytophthora fragariae indicates pathogenicity is determined by transcriptional variation in three key races.</title>
        <authorList>
            <person name="Adams T.M."/>
            <person name="Armitage A.D."/>
            <person name="Sobczyk M.K."/>
            <person name="Bates H.J."/>
            <person name="Dunwell J.M."/>
            <person name="Nellist C.F."/>
            <person name="Harrison R.J."/>
        </authorList>
    </citation>
    <scope>NUCLEOTIDE SEQUENCE [LARGE SCALE GENOMIC DNA]</scope>
    <source>
        <strain evidence="2 3">NOV-5</strain>
    </source>
</reference>
<dbReference type="Proteomes" id="UP000440732">
    <property type="component" value="Unassembled WGS sequence"/>
</dbReference>
<evidence type="ECO:0000256" key="1">
    <source>
        <dbReference type="SAM" id="Phobius"/>
    </source>
</evidence>
<keyword evidence="1" id="KW-1133">Transmembrane helix</keyword>
<sequence length="82" mass="8942">MRSLAVPTTRLRRRSVLSCFVGPWTRPKTTAAAASTTIVCANRLCARSLRARLGFARAQVAIAAISRLFLLGIVRLDFLLLG</sequence>
<organism evidence="2 3">
    <name type="scientific">Phytophthora fragariae</name>
    <dbReference type="NCBI Taxonomy" id="53985"/>
    <lineage>
        <taxon>Eukaryota</taxon>
        <taxon>Sar</taxon>
        <taxon>Stramenopiles</taxon>
        <taxon>Oomycota</taxon>
        <taxon>Peronosporomycetes</taxon>
        <taxon>Peronosporales</taxon>
        <taxon>Peronosporaceae</taxon>
        <taxon>Phytophthora</taxon>
    </lineage>
</organism>
<evidence type="ECO:0000313" key="3">
    <source>
        <dbReference type="Proteomes" id="UP000440732"/>
    </source>
</evidence>
<gene>
    <name evidence="2" type="ORF">PF006_g31175</name>
</gene>